<keyword evidence="1" id="KW-0805">Transcription regulation</keyword>
<accession>A0A430AJH5</accession>
<protein>
    <submittedName>
        <fullName evidence="6">GntR family transcriptional regulator</fullName>
    </submittedName>
</protein>
<dbReference type="GO" id="GO:0045892">
    <property type="term" value="P:negative regulation of DNA-templated transcription"/>
    <property type="evidence" value="ECO:0007669"/>
    <property type="project" value="TreeGrafter"/>
</dbReference>
<dbReference type="InterPro" id="IPR050679">
    <property type="entry name" value="Bact_HTH_transcr_reg"/>
</dbReference>
<dbReference type="SUPFAM" id="SSF116726">
    <property type="entry name" value="TrkA C-terminal domain-like"/>
    <property type="match status" value="1"/>
</dbReference>
<evidence type="ECO:0000256" key="2">
    <source>
        <dbReference type="ARBA" id="ARBA00023125"/>
    </source>
</evidence>
<keyword evidence="7" id="KW-1185">Reference proteome</keyword>
<dbReference type="Gene3D" id="1.10.10.10">
    <property type="entry name" value="Winged helix-like DNA-binding domain superfamily/Winged helix DNA-binding domain"/>
    <property type="match status" value="1"/>
</dbReference>
<dbReference type="EMBL" id="NGJZ01000001">
    <property type="protein sequence ID" value="RSU08208.1"/>
    <property type="molecule type" value="Genomic_DNA"/>
</dbReference>
<dbReference type="PANTHER" id="PTHR44846:SF1">
    <property type="entry name" value="MANNOSYL-D-GLYCERATE TRANSPORT_METABOLISM SYSTEM REPRESSOR MNGR-RELATED"/>
    <property type="match status" value="1"/>
</dbReference>
<dbReference type="GO" id="GO:0003700">
    <property type="term" value="F:DNA-binding transcription factor activity"/>
    <property type="evidence" value="ECO:0007669"/>
    <property type="project" value="InterPro"/>
</dbReference>
<dbReference type="AlphaFoldDB" id="A0A430AJH5"/>
<dbReference type="CDD" id="cd07377">
    <property type="entry name" value="WHTH_GntR"/>
    <property type="match status" value="1"/>
</dbReference>
<dbReference type="OrthoDB" id="226679at2"/>
<evidence type="ECO:0000259" key="4">
    <source>
        <dbReference type="PROSITE" id="PS50949"/>
    </source>
</evidence>
<proteinExistence type="predicted"/>
<dbReference type="PROSITE" id="PS51202">
    <property type="entry name" value="RCK_C"/>
    <property type="match status" value="1"/>
</dbReference>
<evidence type="ECO:0000313" key="6">
    <source>
        <dbReference type="EMBL" id="RSU08208.1"/>
    </source>
</evidence>
<dbReference type="InterPro" id="IPR000524">
    <property type="entry name" value="Tscrpt_reg_HTH_GntR"/>
</dbReference>
<dbReference type="InterPro" id="IPR036721">
    <property type="entry name" value="RCK_C_sf"/>
</dbReference>
<dbReference type="InterPro" id="IPR006037">
    <property type="entry name" value="RCK_C"/>
</dbReference>
<dbReference type="Pfam" id="PF02080">
    <property type="entry name" value="TrkA_C"/>
    <property type="match status" value="1"/>
</dbReference>
<gene>
    <name evidence="6" type="ORF">CBF30_02905</name>
</gene>
<dbReference type="Proteomes" id="UP000288669">
    <property type="component" value="Unassembled WGS sequence"/>
</dbReference>
<sequence>MNGNKQKLKVSRPRYQQIAADLAAKIVDNKYKLGDKLSARSTIAGQYSVSPETARRAIQVLVDLDIVASRHGSGAYITSYTNAQNFVKQFSDIQTLDELKKEINDSVIRQRNELASFNNSLNKLIDQTERFRYLNPLNPYQLEITDNMLYLNQTIQEINFWHNTTATLVAIKRGPDFFISPGPYAQLFSGDIIYFVGNSSALQFVQNFLYPQEN</sequence>
<dbReference type="GO" id="GO:0008324">
    <property type="term" value="F:monoatomic cation transmembrane transporter activity"/>
    <property type="evidence" value="ECO:0007669"/>
    <property type="project" value="InterPro"/>
</dbReference>
<dbReference type="GO" id="GO:0003677">
    <property type="term" value="F:DNA binding"/>
    <property type="evidence" value="ECO:0007669"/>
    <property type="project" value="UniProtKB-KW"/>
</dbReference>
<dbReference type="GO" id="GO:0006813">
    <property type="term" value="P:potassium ion transport"/>
    <property type="evidence" value="ECO:0007669"/>
    <property type="project" value="InterPro"/>
</dbReference>
<dbReference type="Pfam" id="PF00392">
    <property type="entry name" value="GntR"/>
    <property type="match status" value="1"/>
</dbReference>
<comment type="caution">
    <text evidence="6">The sequence shown here is derived from an EMBL/GenBank/DDBJ whole genome shotgun (WGS) entry which is preliminary data.</text>
</comment>
<dbReference type="Gene3D" id="3.30.70.1450">
    <property type="entry name" value="Regulator of K+ conductance, C-terminal domain"/>
    <property type="match status" value="1"/>
</dbReference>
<evidence type="ECO:0000256" key="3">
    <source>
        <dbReference type="ARBA" id="ARBA00023163"/>
    </source>
</evidence>
<feature type="domain" description="RCK C-terminal" evidence="5">
    <location>
        <begin position="126"/>
        <end position="211"/>
    </location>
</feature>
<reference evidence="6 7" key="1">
    <citation type="submission" date="2017-05" db="EMBL/GenBank/DDBJ databases">
        <title>Vagococcus spp. assemblies.</title>
        <authorList>
            <person name="Gulvik C.A."/>
        </authorList>
    </citation>
    <scope>NUCLEOTIDE SEQUENCE [LARGE SCALE GENOMIC DNA]</scope>
    <source>
        <strain evidence="6 7">DSM 24756</strain>
    </source>
</reference>
<dbReference type="PANTHER" id="PTHR44846">
    <property type="entry name" value="MANNOSYL-D-GLYCERATE TRANSPORT/METABOLISM SYSTEM REPRESSOR MNGR-RELATED"/>
    <property type="match status" value="1"/>
</dbReference>
<keyword evidence="3" id="KW-0804">Transcription</keyword>
<dbReference type="RefSeq" id="WP_126822588.1">
    <property type="nucleotide sequence ID" value="NZ_JBHLWU010000001.1"/>
</dbReference>
<dbReference type="InterPro" id="IPR036388">
    <property type="entry name" value="WH-like_DNA-bd_sf"/>
</dbReference>
<organism evidence="6 7">
    <name type="scientific">Vagococcus entomophilus</name>
    <dbReference type="NCBI Taxonomy" id="1160095"/>
    <lineage>
        <taxon>Bacteria</taxon>
        <taxon>Bacillati</taxon>
        <taxon>Bacillota</taxon>
        <taxon>Bacilli</taxon>
        <taxon>Lactobacillales</taxon>
        <taxon>Enterococcaceae</taxon>
        <taxon>Vagococcus</taxon>
    </lineage>
</organism>
<name>A0A430AJH5_9ENTE</name>
<keyword evidence="2" id="KW-0238">DNA-binding</keyword>
<dbReference type="PROSITE" id="PS50949">
    <property type="entry name" value="HTH_GNTR"/>
    <property type="match status" value="1"/>
</dbReference>
<feature type="domain" description="HTH gntR-type" evidence="4">
    <location>
        <begin position="12"/>
        <end position="80"/>
    </location>
</feature>
<dbReference type="SMART" id="SM00345">
    <property type="entry name" value="HTH_GNTR"/>
    <property type="match status" value="1"/>
</dbReference>
<evidence type="ECO:0000256" key="1">
    <source>
        <dbReference type="ARBA" id="ARBA00023015"/>
    </source>
</evidence>
<evidence type="ECO:0000259" key="5">
    <source>
        <dbReference type="PROSITE" id="PS51202"/>
    </source>
</evidence>
<evidence type="ECO:0000313" key="7">
    <source>
        <dbReference type="Proteomes" id="UP000288669"/>
    </source>
</evidence>
<dbReference type="InterPro" id="IPR036390">
    <property type="entry name" value="WH_DNA-bd_sf"/>
</dbReference>
<dbReference type="SUPFAM" id="SSF46785">
    <property type="entry name" value="Winged helix' DNA-binding domain"/>
    <property type="match status" value="1"/>
</dbReference>